<dbReference type="InterPro" id="IPR001810">
    <property type="entry name" value="F-box_dom"/>
</dbReference>
<reference evidence="4" key="2">
    <citation type="submission" date="2021-12" db="EMBL/GenBank/DDBJ databases">
        <title>Resequencing data analysis of finger millet.</title>
        <authorList>
            <person name="Hatakeyama M."/>
            <person name="Aluri S."/>
            <person name="Balachadran M.T."/>
            <person name="Sivarajan S.R."/>
            <person name="Poveda L."/>
            <person name="Shimizu-Inatsugi R."/>
            <person name="Schlapbach R."/>
            <person name="Sreeman S.M."/>
            <person name="Shimizu K.K."/>
        </authorList>
    </citation>
    <scope>NUCLEOTIDE SEQUENCE</scope>
</reference>
<gene>
    <name evidence="4" type="primary">gb22845</name>
    <name evidence="4" type="ORF">PR202_gb22845</name>
</gene>
<feature type="domain" description="F-box protein AT5G49610-like beta-propeller" evidence="3">
    <location>
        <begin position="228"/>
        <end position="434"/>
    </location>
</feature>
<dbReference type="SUPFAM" id="SSF81383">
    <property type="entry name" value="F-box domain"/>
    <property type="match status" value="1"/>
</dbReference>
<dbReference type="Pfam" id="PF00646">
    <property type="entry name" value="F-box"/>
    <property type="match status" value="1"/>
</dbReference>
<evidence type="ECO:0000259" key="2">
    <source>
        <dbReference type="Pfam" id="PF00646"/>
    </source>
</evidence>
<dbReference type="InterPro" id="IPR036047">
    <property type="entry name" value="F-box-like_dom_sf"/>
</dbReference>
<dbReference type="InterPro" id="IPR056594">
    <property type="entry name" value="AT5G49610-like_b-prop"/>
</dbReference>
<name>A0AAV5FIV3_ELECO</name>
<evidence type="ECO:0000256" key="1">
    <source>
        <dbReference type="SAM" id="MobiDB-lite"/>
    </source>
</evidence>
<dbReference type="AlphaFoldDB" id="A0AAV5FIV3"/>
<keyword evidence="5" id="KW-1185">Reference proteome</keyword>
<evidence type="ECO:0000313" key="4">
    <source>
        <dbReference type="EMBL" id="GJN34201.1"/>
    </source>
</evidence>
<dbReference type="EMBL" id="BQKI01000085">
    <property type="protein sequence ID" value="GJN34201.1"/>
    <property type="molecule type" value="Genomic_DNA"/>
</dbReference>
<proteinExistence type="predicted"/>
<accession>A0AAV5FIV3</accession>
<evidence type="ECO:0008006" key="6">
    <source>
        <dbReference type="Google" id="ProtNLM"/>
    </source>
</evidence>
<feature type="domain" description="F-box" evidence="2">
    <location>
        <begin position="38"/>
        <end position="72"/>
    </location>
</feature>
<evidence type="ECO:0000313" key="5">
    <source>
        <dbReference type="Proteomes" id="UP001054889"/>
    </source>
</evidence>
<dbReference type="Pfam" id="PF23635">
    <property type="entry name" value="Beta-prop_AT5G49610-like"/>
    <property type="match status" value="1"/>
</dbReference>
<sequence>MATGRRHRGSSSRGKPKTKTKTKKERHPRAAGPTTVHDLPDHLLPLILLRVDSSATLIRAAATCKLWRRTITGTTGFLTQYRALNPPCVAGHYHAFHPDWIEYGEPPITGNPVFVPSSNNNIVDSRRFSLDFLPECDGGWAIADSHGRLLLLFKRGTGGGFRRDELVVCDPLTRRYQGILCPGSINLGDVFLLDGDDGDKNAKGSGGGVSNFRVFLLDYVYSETEGYYYKPAACVFSLGNDDGGWRDIPSASTNSDGITLPAGSTSLTFAGRANGSLYWVTGEDGAMLVLDKATTTFSWITLPPDTVGGSYDKWTFRVIGGDDGKLRVVRMINSNLMVFAQRPQQGSDDEEEWVIEKFLRLPEAAGDLPGRENYWYFQRNAMIVAAHDKYILVTPQEKTCLFSVELDTLKVEREHERNKYPGQAYPCELPWPPVLEAYAAGDDHGSRRRTRR</sequence>
<dbReference type="PANTHER" id="PTHR33207">
    <property type="entry name" value="F-BOX DOMAIN CONTAINING PROTEIN-RELATED"/>
    <property type="match status" value="1"/>
</dbReference>
<evidence type="ECO:0000259" key="3">
    <source>
        <dbReference type="Pfam" id="PF23635"/>
    </source>
</evidence>
<reference evidence="4" key="1">
    <citation type="journal article" date="2018" name="DNA Res.">
        <title>Multiple hybrid de novo genome assembly of finger millet, an orphan allotetraploid crop.</title>
        <authorList>
            <person name="Hatakeyama M."/>
            <person name="Aluri S."/>
            <person name="Balachadran M.T."/>
            <person name="Sivarajan S.R."/>
            <person name="Patrignani A."/>
            <person name="Gruter S."/>
            <person name="Poveda L."/>
            <person name="Shimizu-Inatsugi R."/>
            <person name="Baeten J."/>
            <person name="Francoijs K.J."/>
            <person name="Nataraja K.N."/>
            <person name="Reddy Y.A.N."/>
            <person name="Phadnis S."/>
            <person name="Ravikumar R.L."/>
            <person name="Schlapbach R."/>
            <person name="Sreeman S.M."/>
            <person name="Shimizu K.K."/>
        </authorList>
    </citation>
    <scope>NUCLEOTIDE SEQUENCE</scope>
</reference>
<comment type="caution">
    <text evidence="4">The sequence shown here is derived from an EMBL/GenBank/DDBJ whole genome shotgun (WGS) entry which is preliminary data.</text>
</comment>
<dbReference type="Proteomes" id="UP001054889">
    <property type="component" value="Unassembled WGS sequence"/>
</dbReference>
<dbReference type="CDD" id="cd09917">
    <property type="entry name" value="F-box_SF"/>
    <property type="match status" value="1"/>
</dbReference>
<feature type="region of interest" description="Disordered" evidence="1">
    <location>
        <begin position="1"/>
        <end position="36"/>
    </location>
</feature>
<protein>
    <recommendedName>
        <fullName evidence="6">F-box domain-containing protein</fullName>
    </recommendedName>
</protein>
<organism evidence="4 5">
    <name type="scientific">Eleusine coracana subsp. coracana</name>
    <dbReference type="NCBI Taxonomy" id="191504"/>
    <lineage>
        <taxon>Eukaryota</taxon>
        <taxon>Viridiplantae</taxon>
        <taxon>Streptophyta</taxon>
        <taxon>Embryophyta</taxon>
        <taxon>Tracheophyta</taxon>
        <taxon>Spermatophyta</taxon>
        <taxon>Magnoliopsida</taxon>
        <taxon>Liliopsida</taxon>
        <taxon>Poales</taxon>
        <taxon>Poaceae</taxon>
        <taxon>PACMAD clade</taxon>
        <taxon>Chloridoideae</taxon>
        <taxon>Cynodonteae</taxon>
        <taxon>Eleusininae</taxon>
        <taxon>Eleusine</taxon>
    </lineage>
</organism>
<feature type="compositionally biased region" description="Basic residues" evidence="1">
    <location>
        <begin position="1"/>
        <end position="29"/>
    </location>
</feature>